<proteinExistence type="predicted"/>
<dbReference type="PANTHER" id="PTHR37729">
    <property type="entry name" value="NEUROFILAMENT PROTEIN-LIKE PROTEIN"/>
    <property type="match status" value="1"/>
</dbReference>
<dbReference type="AlphaFoldDB" id="A0ABC8K968"/>
<keyword evidence="3" id="KW-1185">Reference proteome</keyword>
<organism evidence="2 3">
    <name type="scientific">Eruca vesicaria subsp. sativa</name>
    <name type="common">Garden rocket</name>
    <name type="synonym">Eruca sativa</name>
    <dbReference type="NCBI Taxonomy" id="29727"/>
    <lineage>
        <taxon>Eukaryota</taxon>
        <taxon>Viridiplantae</taxon>
        <taxon>Streptophyta</taxon>
        <taxon>Embryophyta</taxon>
        <taxon>Tracheophyta</taxon>
        <taxon>Spermatophyta</taxon>
        <taxon>Magnoliopsida</taxon>
        <taxon>eudicotyledons</taxon>
        <taxon>Gunneridae</taxon>
        <taxon>Pentapetalae</taxon>
        <taxon>rosids</taxon>
        <taxon>malvids</taxon>
        <taxon>Brassicales</taxon>
        <taxon>Brassicaceae</taxon>
        <taxon>Brassiceae</taxon>
        <taxon>Eruca</taxon>
    </lineage>
</organism>
<name>A0ABC8K968_ERUVS</name>
<dbReference type="Proteomes" id="UP001642260">
    <property type="component" value="Unassembled WGS sequence"/>
</dbReference>
<accession>A0ABC8K968</accession>
<evidence type="ECO:0000313" key="2">
    <source>
        <dbReference type="EMBL" id="CAH8353349.1"/>
    </source>
</evidence>
<gene>
    <name evidence="2" type="ORF">ERUC_LOCUS19104</name>
</gene>
<feature type="compositionally biased region" description="Low complexity" evidence="1">
    <location>
        <begin position="132"/>
        <end position="141"/>
    </location>
</feature>
<dbReference type="PANTHER" id="PTHR37729:SF1">
    <property type="entry name" value="NEUROFILAMENT PROTEIN-LIKE PROTEIN"/>
    <property type="match status" value="1"/>
</dbReference>
<feature type="compositionally biased region" description="Basic and acidic residues" evidence="1">
    <location>
        <begin position="142"/>
        <end position="153"/>
    </location>
</feature>
<dbReference type="EMBL" id="CAKOAT010180710">
    <property type="protein sequence ID" value="CAH8353349.1"/>
    <property type="molecule type" value="Genomic_DNA"/>
</dbReference>
<feature type="compositionally biased region" description="Basic and acidic residues" evidence="1">
    <location>
        <begin position="1"/>
        <end position="26"/>
    </location>
</feature>
<sequence>MSRDQEMKQEANRWEPVDAHLVREVPSETEEDVSSPADVIQKVITEEKHVQENVNESKDVGKSEETATESKEKETEGKKQEEAIIEKVVEVGETEESDEQKQQAEVAVKQKHSNSIMSKVKQSLVKAKKGIIGKSSSSKTITTEESKEETKGK</sequence>
<evidence type="ECO:0000313" key="3">
    <source>
        <dbReference type="Proteomes" id="UP001642260"/>
    </source>
</evidence>
<evidence type="ECO:0000256" key="1">
    <source>
        <dbReference type="SAM" id="MobiDB-lite"/>
    </source>
</evidence>
<protein>
    <submittedName>
        <fullName evidence="2">Uncharacterized protein</fullName>
    </submittedName>
</protein>
<feature type="region of interest" description="Disordered" evidence="1">
    <location>
        <begin position="1"/>
        <end position="153"/>
    </location>
</feature>
<comment type="caution">
    <text evidence="2">The sequence shown here is derived from an EMBL/GenBank/DDBJ whole genome shotgun (WGS) entry which is preliminary data.</text>
</comment>
<feature type="compositionally biased region" description="Basic and acidic residues" evidence="1">
    <location>
        <begin position="44"/>
        <end position="90"/>
    </location>
</feature>
<reference evidence="2 3" key="1">
    <citation type="submission" date="2022-03" db="EMBL/GenBank/DDBJ databases">
        <authorList>
            <person name="Macdonald S."/>
            <person name="Ahmed S."/>
            <person name="Newling K."/>
        </authorList>
    </citation>
    <scope>NUCLEOTIDE SEQUENCE [LARGE SCALE GENOMIC DNA]</scope>
</reference>